<keyword evidence="2" id="KW-1185">Reference proteome</keyword>
<dbReference type="Proteomes" id="UP000279833">
    <property type="component" value="Unassembled WGS sequence"/>
</dbReference>
<sequence length="89" mass="10054">MGNALMKTGIFVKYWRLNIGPAPMNPPDIEAAHKDLPIDVNPPTTEQIRMVFRQIKSGEAAEPHNIPPEALKLDIEVTTNMLYLLFKKI</sequence>
<evidence type="ECO:0000313" key="1">
    <source>
        <dbReference type="EMBL" id="VDP31779.1"/>
    </source>
</evidence>
<organism evidence="3">
    <name type="scientific">Schistosoma curassoni</name>
    <dbReference type="NCBI Taxonomy" id="6186"/>
    <lineage>
        <taxon>Eukaryota</taxon>
        <taxon>Metazoa</taxon>
        <taxon>Spiralia</taxon>
        <taxon>Lophotrochozoa</taxon>
        <taxon>Platyhelminthes</taxon>
        <taxon>Trematoda</taxon>
        <taxon>Digenea</taxon>
        <taxon>Strigeidida</taxon>
        <taxon>Schistosomatoidea</taxon>
        <taxon>Schistosomatidae</taxon>
        <taxon>Schistosoma</taxon>
    </lineage>
</organism>
<protein>
    <submittedName>
        <fullName evidence="3">DUF768 domain-containing protein</fullName>
    </submittedName>
</protein>
<reference evidence="1 2" key="2">
    <citation type="submission" date="2018-11" db="EMBL/GenBank/DDBJ databases">
        <authorList>
            <consortium name="Pathogen Informatics"/>
        </authorList>
    </citation>
    <scope>NUCLEOTIDE SEQUENCE [LARGE SCALE GENOMIC DNA]</scope>
    <source>
        <strain evidence="1">Dakar</strain>
        <strain evidence="2">Dakar, Senegal</strain>
    </source>
</reference>
<evidence type="ECO:0000313" key="3">
    <source>
        <dbReference type="WBParaSite" id="SCUD_0000863701-mRNA-1"/>
    </source>
</evidence>
<dbReference type="EMBL" id="UZAK01032838">
    <property type="protein sequence ID" value="VDP31779.1"/>
    <property type="molecule type" value="Genomic_DNA"/>
</dbReference>
<gene>
    <name evidence="1" type="ORF">SCUD_LOCUS8637</name>
</gene>
<name>A0A183K0X4_9TREM</name>
<dbReference type="AlphaFoldDB" id="A0A183K0X4"/>
<reference evidence="3" key="1">
    <citation type="submission" date="2016-06" db="UniProtKB">
        <authorList>
            <consortium name="WormBaseParasite"/>
        </authorList>
    </citation>
    <scope>IDENTIFICATION</scope>
</reference>
<accession>A0A183K0X4</accession>
<evidence type="ECO:0000313" key="2">
    <source>
        <dbReference type="Proteomes" id="UP000279833"/>
    </source>
</evidence>
<proteinExistence type="predicted"/>
<dbReference type="WBParaSite" id="SCUD_0000863701-mRNA-1">
    <property type="protein sequence ID" value="SCUD_0000863701-mRNA-1"/>
    <property type="gene ID" value="SCUD_0000863701"/>
</dbReference>